<evidence type="ECO:0000313" key="4">
    <source>
        <dbReference type="EMBL" id="KAK0062926.1"/>
    </source>
</evidence>
<evidence type="ECO:0000259" key="3">
    <source>
        <dbReference type="Pfam" id="PF16545"/>
    </source>
</evidence>
<accession>A0AAD8BYB5</accession>
<dbReference type="Gene3D" id="1.20.1160.20">
    <property type="match status" value="1"/>
</dbReference>
<name>A0AAD8BYB5_BIOPF</name>
<dbReference type="InterPro" id="IPR011993">
    <property type="entry name" value="PH-like_dom_sf"/>
</dbReference>
<dbReference type="PANTHER" id="PTHR21642:SF6">
    <property type="entry name" value="CEREBRAL CAVERNOUS MALFORMATIONS 2 HARMONIN-HOMOLOGY DOMAIN-CONTAINING PROTEIN"/>
    <property type="match status" value="1"/>
</dbReference>
<comment type="caution">
    <text evidence="4">The sequence shown here is derived from an EMBL/GenBank/DDBJ whole genome shotgun (WGS) entry which is preliminary data.</text>
</comment>
<protein>
    <submittedName>
        <fullName evidence="4">Cerebral cavernous malformations protein 2</fullName>
    </submittedName>
</protein>
<gene>
    <name evidence="4" type="ORF">Bpfe_007646</name>
</gene>
<dbReference type="Gene3D" id="2.30.29.30">
    <property type="entry name" value="Pleckstrin-homology domain (PH domain)/Phosphotyrosine-binding domain (PTB)"/>
    <property type="match status" value="1"/>
</dbReference>
<dbReference type="InterPro" id="IPR026159">
    <property type="entry name" value="Malcavernin"/>
</dbReference>
<dbReference type="PANTHER" id="PTHR21642">
    <property type="entry name" value="CEREBRAL CAVERNOUS MALFORMATIONS PROTEIN 2 HOMOLOG"/>
    <property type="match status" value="1"/>
</dbReference>
<organism evidence="4 5">
    <name type="scientific">Biomphalaria pfeifferi</name>
    <name type="common">Bloodfluke planorb</name>
    <name type="synonym">Freshwater snail</name>
    <dbReference type="NCBI Taxonomy" id="112525"/>
    <lineage>
        <taxon>Eukaryota</taxon>
        <taxon>Metazoa</taxon>
        <taxon>Spiralia</taxon>
        <taxon>Lophotrochozoa</taxon>
        <taxon>Mollusca</taxon>
        <taxon>Gastropoda</taxon>
        <taxon>Heterobranchia</taxon>
        <taxon>Euthyneura</taxon>
        <taxon>Panpulmonata</taxon>
        <taxon>Hygrophila</taxon>
        <taxon>Lymnaeoidea</taxon>
        <taxon>Planorbidae</taxon>
        <taxon>Biomphalaria</taxon>
    </lineage>
</organism>
<reference evidence="4" key="2">
    <citation type="submission" date="2023-04" db="EMBL/GenBank/DDBJ databases">
        <authorList>
            <person name="Bu L."/>
            <person name="Lu L."/>
            <person name="Laidemitt M.R."/>
            <person name="Zhang S.M."/>
            <person name="Mutuku M."/>
            <person name="Mkoji G."/>
            <person name="Steinauer M."/>
            <person name="Loker E.S."/>
        </authorList>
    </citation>
    <scope>NUCLEOTIDE SEQUENCE</scope>
    <source>
        <strain evidence="4">KasaAsao</strain>
        <tissue evidence="4">Whole Snail</tissue>
    </source>
</reference>
<dbReference type="InterPro" id="IPR032375">
    <property type="entry name" value="CCM2_C"/>
</dbReference>
<sequence length="381" mass="42527">MDNDLRHKPSPPRRVDLQTSSNINYYNPVKHQNLIDDPVEIKPVQYAGEIEGVSPHLDITNRTDVLRIIDKGKKQGFIPAHVTGERVAILSLSIFNIKISKYNATEDLLLRIPMHEIAATCYIKDDKEHILAIKFGNPESCKLAVLYCDSKPIAEEICSLVGQCFNLVYTEALFRLLDRPLSSAEQHAQHPGSDGSGSGTIENVPVPPSPFTRGPRSESGNSKASDTGTGKELLEDYMNKLKAKLDADELRKFLQLLNDWKKDNNFIVFCDKFLALLGSDRKQLLSELVPFIPDHNYQYFEEFLLKNDIQQLDASSTLSSSGNNLHYPTRRSFSGVSTASSVSNNAVGADALENFLDFANTQFDSVDVDIDPKAYVPSEDY</sequence>
<dbReference type="Pfam" id="PF16545">
    <property type="entry name" value="CCM2_C"/>
    <property type="match status" value="1"/>
</dbReference>
<keyword evidence="5" id="KW-1185">Reference proteome</keyword>
<feature type="region of interest" description="Disordered" evidence="2">
    <location>
        <begin position="185"/>
        <end position="229"/>
    </location>
</feature>
<dbReference type="AlphaFoldDB" id="A0AAD8BYB5"/>
<evidence type="ECO:0000256" key="1">
    <source>
        <dbReference type="ARBA" id="ARBA00010822"/>
    </source>
</evidence>
<feature type="domain" description="Cerebral cavernous malformations 2 harmonin-homology" evidence="3">
    <location>
        <begin position="226"/>
        <end position="308"/>
    </location>
</feature>
<proteinExistence type="inferred from homology"/>
<dbReference type="EMBL" id="JASAOG010000023">
    <property type="protein sequence ID" value="KAK0062926.1"/>
    <property type="molecule type" value="Genomic_DNA"/>
</dbReference>
<dbReference type="Proteomes" id="UP001233172">
    <property type="component" value="Unassembled WGS sequence"/>
</dbReference>
<evidence type="ECO:0000313" key="5">
    <source>
        <dbReference type="Proteomes" id="UP001233172"/>
    </source>
</evidence>
<reference evidence="4" key="1">
    <citation type="journal article" date="2023" name="PLoS Negl. Trop. Dis.">
        <title>A genome sequence for Biomphalaria pfeifferi, the major vector snail for the human-infecting parasite Schistosoma mansoni.</title>
        <authorList>
            <person name="Bu L."/>
            <person name="Lu L."/>
            <person name="Laidemitt M.R."/>
            <person name="Zhang S.M."/>
            <person name="Mutuku M."/>
            <person name="Mkoji G."/>
            <person name="Steinauer M."/>
            <person name="Loker E.S."/>
        </authorList>
    </citation>
    <scope>NUCLEOTIDE SEQUENCE</scope>
    <source>
        <strain evidence="4">KasaAsao</strain>
    </source>
</reference>
<evidence type="ECO:0000256" key="2">
    <source>
        <dbReference type="SAM" id="MobiDB-lite"/>
    </source>
</evidence>
<comment type="similarity">
    <text evidence="1">Belongs to the CCM2 family.</text>
</comment>
<feature type="compositionally biased region" description="Polar residues" evidence="2">
    <location>
        <begin position="218"/>
        <end position="228"/>
    </location>
</feature>